<name>A0ABW4MJ53_9SPHN</name>
<evidence type="ECO:0000313" key="3">
    <source>
        <dbReference type="Proteomes" id="UP001597215"/>
    </source>
</evidence>
<evidence type="ECO:0000259" key="1">
    <source>
        <dbReference type="Pfam" id="PF06863"/>
    </source>
</evidence>
<accession>A0ABW4MJ53</accession>
<dbReference type="Proteomes" id="UP001597215">
    <property type="component" value="Unassembled WGS sequence"/>
</dbReference>
<dbReference type="InterPro" id="IPR037050">
    <property type="entry name" value="DUF1254_sf"/>
</dbReference>
<comment type="caution">
    <text evidence="2">The sequence shown here is derived from an EMBL/GenBank/DDBJ whole genome shotgun (WGS) entry which is preliminary data.</text>
</comment>
<dbReference type="PANTHER" id="PTHR36509:SF2">
    <property type="entry name" value="BLL3101 PROTEIN"/>
    <property type="match status" value="1"/>
</dbReference>
<proteinExistence type="predicted"/>
<reference evidence="3" key="1">
    <citation type="journal article" date="2019" name="Int. J. Syst. Evol. Microbiol.">
        <title>The Global Catalogue of Microorganisms (GCM) 10K type strain sequencing project: providing services to taxonomists for standard genome sequencing and annotation.</title>
        <authorList>
            <consortium name="The Broad Institute Genomics Platform"/>
            <consortium name="The Broad Institute Genome Sequencing Center for Infectious Disease"/>
            <person name="Wu L."/>
            <person name="Ma J."/>
        </authorList>
    </citation>
    <scope>NUCLEOTIDE SEQUENCE [LARGE SCALE GENOMIC DNA]</scope>
    <source>
        <strain evidence="3">CGMCC 1.12449</strain>
    </source>
</reference>
<dbReference type="Gene3D" id="2.60.40.1610">
    <property type="entry name" value="Domain of unknown function DUF1254"/>
    <property type="match status" value="1"/>
</dbReference>
<dbReference type="RefSeq" id="WP_381515107.1">
    <property type="nucleotide sequence ID" value="NZ_JBHUEL010000010.1"/>
</dbReference>
<evidence type="ECO:0000313" key="2">
    <source>
        <dbReference type="EMBL" id="MFD1767572.1"/>
    </source>
</evidence>
<protein>
    <submittedName>
        <fullName evidence="2">DUF1254 domain-containing protein</fullName>
    </submittedName>
</protein>
<sequence length="179" mass="19137">MTRNWLLPILAGLAVAAVAWHGTLLATPYVLMSAAMKKISSANGNGRANVFGFGEMATADRQPIVRPSPDLVYSSCVFNLSQGPVLVDVAPVPGKYWSVSIFDARTDVAAVRSDRDTGGKPARLALVRKGQVAPKGYDVVQLDHDKGIALMRILLSDPAEYAEVDAIRRKSTCQAVSAK</sequence>
<dbReference type="SUPFAM" id="SSF160935">
    <property type="entry name" value="VPA0735-like"/>
    <property type="match status" value="1"/>
</dbReference>
<dbReference type="InterPro" id="IPR010679">
    <property type="entry name" value="DUF1254"/>
</dbReference>
<feature type="domain" description="DUF1254" evidence="1">
    <location>
        <begin position="51"/>
        <end position="174"/>
    </location>
</feature>
<dbReference type="EMBL" id="JBHUEL010000010">
    <property type="protein sequence ID" value="MFD1767572.1"/>
    <property type="molecule type" value="Genomic_DNA"/>
</dbReference>
<keyword evidence="3" id="KW-1185">Reference proteome</keyword>
<organism evidence="2 3">
    <name type="scientific">Sphingorhabdus buctiana</name>
    <dbReference type="NCBI Taxonomy" id="1508805"/>
    <lineage>
        <taxon>Bacteria</taxon>
        <taxon>Pseudomonadati</taxon>
        <taxon>Pseudomonadota</taxon>
        <taxon>Alphaproteobacteria</taxon>
        <taxon>Sphingomonadales</taxon>
        <taxon>Sphingomonadaceae</taxon>
        <taxon>Sphingorhabdus</taxon>
    </lineage>
</organism>
<dbReference type="Pfam" id="PF06863">
    <property type="entry name" value="DUF1254"/>
    <property type="match status" value="1"/>
</dbReference>
<dbReference type="PANTHER" id="PTHR36509">
    <property type="entry name" value="BLL3101 PROTEIN"/>
    <property type="match status" value="1"/>
</dbReference>
<gene>
    <name evidence="2" type="ORF">ACFSAG_12050</name>
</gene>